<proteinExistence type="predicted"/>
<reference evidence="2" key="1">
    <citation type="submission" date="2022-11" db="UniProtKB">
        <authorList>
            <consortium name="WormBaseParasite"/>
        </authorList>
    </citation>
    <scope>IDENTIFICATION</scope>
</reference>
<organism evidence="1 2">
    <name type="scientific">Panagrolaimus sp. JU765</name>
    <dbReference type="NCBI Taxonomy" id="591449"/>
    <lineage>
        <taxon>Eukaryota</taxon>
        <taxon>Metazoa</taxon>
        <taxon>Ecdysozoa</taxon>
        <taxon>Nematoda</taxon>
        <taxon>Chromadorea</taxon>
        <taxon>Rhabditida</taxon>
        <taxon>Tylenchina</taxon>
        <taxon>Panagrolaimomorpha</taxon>
        <taxon>Panagrolaimoidea</taxon>
        <taxon>Panagrolaimidae</taxon>
        <taxon>Panagrolaimus</taxon>
    </lineage>
</organism>
<sequence>MKSLLIFAIIVGTSLACNIIVHVKSETDKKFDAQVSAANGQKSSKWSFSKKLQRETFQQSAADCGVGDWHITTFDASGKQVADEKVGLSGLGRVDYEVKDDLKPVQTYRQGAICTGQCAPLGATPKPPSRPNSPTQKTN</sequence>
<evidence type="ECO:0000313" key="2">
    <source>
        <dbReference type="WBParaSite" id="JU765_v2.g14974.t1"/>
    </source>
</evidence>
<accession>A0AC34QC71</accession>
<protein>
    <submittedName>
        <fullName evidence="2">Lipoprotein</fullName>
    </submittedName>
</protein>
<evidence type="ECO:0000313" key="1">
    <source>
        <dbReference type="Proteomes" id="UP000887576"/>
    </source>
</evidence>
<dbReference type="WBParaSite" id="JU765_v2.g14974.t1">
    <property type="protein sequence ID" value="JU765_v2.g14974.t1"/>
    <property type="gene ID" value="JU765_v2.g14974"/>
</dbReference>
<name>A0AC34QC71_9BILA</name>
<dbReference type="Proteomes" id="UP000887576">
    <property type="component" value="Unplaced"/>
</dbReference>